<keyword evidence="8" id="KW-1185">Reference proteome</keyword>
<dbReference type="GO" id="GO:0000978">
    <property type="term" value="F:RNA polymerase II cis-regulatory region sequence-specific DNA binding"/>
    <property type="evidence" value="ECO:0007669"/>
    <property type="project" value="TreeGrafter"/>
</dbReference>
<dbReference type="GO" id="GO:0005667">
    <property type="term" value="C:transcription regulator complex"/>
    <property type="evidence" value="ECO:0007669"/>
    <property type="project" value="TreeGrafter"/>
</dbReference>
<feature type="domain" description="C2H2-type" evidence="6">
    <location>
        <begin position="98"/>
        <end position="125"/>
    </location>
</feature>
<dbReference type="EMBL" id="JACASE010000012">
    <property type="protein sequence ID" value="KAF6423380.1"/>
    <property type="molecule type" value="Genomic_DNA"/>
</dbReference>
<dbReference type="Proteomes" id="UP000593571">
    <property type="component" value="Unassembled WGS sequence"/>
</dbReference>
<dbReference type="FunFam" id="3.30.160.60:FF:000600">
    <property type="entry name" value="PLAG1 like zinc finger 2"/>
    <property type="match status" value="1"/>
</dbReference>
<dbReference type="InterPro" id="IPR036236">
    <property type="entry name" value="Znf_C2H2_sf"/>
</dbReference>
<dbReference type="GO" id="GO:0031519">
    <property type="term" value="C:PcG protein complex"/>
    <property type="evidence" value="ECO:0007669"/>
    <property type="project" value="TreeGrafter"/>
</dbReference>
<dbReference type="PROSITE" id="PS00028">
    <property type="entry name" value="ZINC_FINGER_C2H2_1"/>
    <property type="match status" value="2"/>
</dbReference>
<dbReference type="InterPro" id="IPR013087">
    <property type="entry name" value="Znf_C2H2_type"/>
</dbReference>
<evidence type="ECO:0000256" key="2">
    <source>
        <dbReference type="ARBA" id="ARBA00022737"/>
    </source>
</evidence>
<keyword evidence="3 5" id="KW-0863">Zinc-finger</keyword>
<dbReference type="Pfam" id="PF00096">
    <property type="entry name" value="zf-C2H2"/>
    <property type="match status" value="2"/>
</dbReference>
<dbReference type="GO" id="GO:0000981">
    <property type="term" value="F:DNA-binding transcription factor activity, RNA polymerase II-specific"/>
    <property type="evidence" value="ECO:0007669"/>
    <property type="project" value="TreeGrafter"/>
</dbReference>
<organism evidence="7 8">
    <name type="scientific">Rousettus aegyptiacus</name>
    <name type="common">Egyptian fruit bat</name>
    <name type="synonym">Pteropus aegyptiacus</name>
    <dbReference type="NCBI Taxonomy" id="9407"/>
    <lineage>
        <taxon>Eukaryota</taxon>
        <taxon>Metazoa</taxon>
        <taxon>Chordata</taxon>
        <taxon>Craniata</taxon>
        <taxon>Vertebrata</taxon>
        <taxon>Euteleostomi</taxon>
        <taxon>Mammalia</taxon>
        <taxon>Eutheria</taxon>
        <taxon>Laurasiatheria</taxon>
        <taxon>Chiroptera</taxon>
        <taxon>Yinpterochiroptera</taxon>
        <taxon>Pteropodoidea</taxon>
        <taxon>Pteropodidae</taxon>
        <taxon>Rousettinae</taxon>
        <taxon>Rousettus</taxon>
    </lineage>
</organism>
<gene>
    <name evidence="7" type="ORF">HJG63_015421</name>
</gene>
<comment type="caution">
    <text evidence="7">The sequence shown here is derived from an EMBL/GenBank/DDBJ whole genome shotgun (WGS) entry which is preliminary data.</text>
</comment>
<evidence type="ECO:0000256" key="5">
    <source>
        <dbReference type="PROSITE-ProRule" id="PRU00042"/>
    </source>
</evidence>
<evidence type="ECO:0000313" key="8">
    <source>
        <dbReference type="Proteomes" id="UP000593571"/>
    </source>
</evidence>
<keyword evidence="2" id="KW-0677">Repeat</keyword>
<dbReference type="GO" id="GO:0045944">
    <property type="term" value="P:positive regulation of transcription by RNA polymerase II"/>
    <property type="evidence" value="ECO:0007669"/>
    <property type="project" value="UniProtKB-ARBA"/>
</dbReference>
<keyword evidence="4" id="KW-0862">Zinc</keyword>
<evidence type="ECO:0000256" key="3">
    <source>
        <dbReference type="ARBA" id="ARBA00022771"/>
    </source>
</evidence>
<dbReference type="GO" id="GO:0000785">
    <property type="term" value="C:chromatin"/>
    <property type="evidence" value="ECO:0007669"/>
    <property type="project" value="TreeGrafter"/>
</dbReference>
<dbReference type="PANTHER" id="PTHR14003">
    <property type="entry name" value="TRANSCRIPTIONAL REPRESSOR PROTEIN YY"/>
    <property type="match status" value="1"/>
</dbReference>
<reference evidence="7 8" key="1">
    <citation type="journal article" date="2020" name="Nature">
        <title>Six reference-quality genomes reveal evolution of bat adaptations.</title>
        <authorList>
            <person name="Jebb D."/>
            <person name="Huang Z."/>
            <person name="Pippel M."/>
            <person name="Hughes G.M."/>
            <person name="Lavrichenko K."/>
            <person name="Devanna P."/>
            <person name="Winkler S."/>
            <person name="Jermiin L.S."/>
            <person name="Skirmuntt E.C."/>
            <person name="Katzourakis A."/>
            <person name="Burkitt-Gray L."/>
            <person name="Ray D.A."/>
            <person name="Sullivan K.A.M."/>
            <person name="Roscito J.G."/>
            <person name="Kirilenko B.M."/>
            <person name="Davalos L.M."/>
            <person name="Corthals A.P."/>
            <person name="Power M.L."/>
            <person name="Jones G."/>
            <person name="Ransome R.D."/>
            <person name="Dechmann D.K.N."/>
            <person name="Locatelli A.G."/>
            <person name="Puechmaille S.J."/>
            <person name="Fedrigo O."/>
            <person name="Jarvis E.D."/>
            <person name="Hiller M."/>
            <person name="Vernes S.C."/>
            <person name="Myers E.W."/>
            <person name="Teeling E.C."/>
        </authorList>
    </citation>
    <scope>NUCLEOTIDE SEQUENCE [LARGE SCALE GENOMIC DNA]</scope>
    <source>
        <strain evidence="7">MRouAeg1</strain>
        <tissue evidence="7">Muscle</tissue>
    </source>
</reference>
<keyword evidence="1" id="KW-0479">Metal-binding</keyword>
<feature type="domain" description="C2H2-type" evidence="6">
    <location>
        <begin position="68"/>
        <end position="97"/>
    </location>
</feature>
<evidence type="ECO:0000256" key="4">
    <source>
        <dbReference type="ARBA" id="ARBA00022833"/>
    </source>
</evidence>
<dbReference type="SUPFAM" id="SSF57667">
    <property type="entry name" value="beta-beta-alpha zinc fingers"/>
    <property type="match status" value="2"/>
</dbReference>
<evidence type="ECO:0000256" key="1">
    <source>
        <dbReference type="ARBA" id="ARBA00022723"/>
    </source>
</evidence>
<dbReference type="PANTHER" id="PTHR14003:SF19">
    <property type="entry name" value="YY2 TRANSCRIPTION FACTOR"/>
    <property type="match status" value="1"/>
</dbReference>
<dbReference type="SMART" id="SM00355">
    <property type="entry name" value="ZnF_C2H2"/>
    <property type="match status" value="2"/>
</dbReference>
<dbReference type="PROSITE" id="PS50157">
    <property type="entry name" value="ZINC_FINGER_C2H2_2"/>
    <property type="match status" value="2"/>
</dbReference>
<evidence type="ECO:0000259" key="6">
    <source>
        <dbReference type="PROSITE" id="PS50157"/>
    </source>
</evidence>
<dbReference type="FunFam" id="3.30.160.60:FF:000975">
    <property type="entry name" value="PLAG1 like zinc finger 2"/>
    <property type="match status" value="1"/>
</dbReference>
<sequence length="216" mass="24046">MTTFFTSVPPWIQDAKQEEEVGWKLVPRPRGREVESQVKCQCEISGTPFSNGEKLRPHSLPHPEQRPYSCPQLHCGKAFASKYKLYRHMATHSAQKPHQCMYCDKMFHRKDHLRNHLQTHDPNKEALCAANVDFSHLLGFLPLNLPSCNPPGATGGLVMGYSQAEAQPLLTTLQAQPQDSPGAGGPLNFGPLHSLPPVFTSGLSTTTLPRFHQAFQ</sequence>
<name>A0A7J8DJT5_ROUAE</name>
<proteinExistence type="predicted"/>
<dbReference type="Gene3D" id="3.30.160.60">
    <property type="entry name" value="Classic Zinc Finger"/>
    <property type="match status" value="2"/>
</dbReference>
<protein>
    <submittedName>
        <fullName evidence="7">PLAG1 like zinc finger 2</fullName>
    </submittedName>
</protein>
<evidence type="ECO:0000313" key="7">
    <source>
        <dbReference type="EMBL" id="KAF6423380.1"/>
    </source>
</evidence>
<accession>A0A7J8DJT5</accession>
<dbReference type="AlphaFoldDB" id="A0A7J8DJT5"/>
<dbReference type="GO" id="GO:0008270">
    <property type="term" value="F:zinc ion binding"/>
    <property type="evidence" value="ECO:0007669"/>
    <property type="project" value="UniProtKB-KW"/>
</dbReference>